<dbReference type="EMBL" id="JACHFV010000004">
    <property type="protein sequence ID" value="MBB5294521.1"/>
    <property type="molecule type" value="Genomic_DNA"/>
</dbReference>
<keyword evidence="5" id="KW-1185">Reference proteome</keyword>
<dbReference type="InterPro" id="IPR001498">
    <property type="entry name" value="Impact_N"/>
</dbReference>
<comment type="caution">
    <text evidence="4">The sequence shown here is derived from an EMBL/GenBank/DDBJ whole genome shotgun (WGS) entry which is preliminary data.</text>
</comment>
<dbReference type="Proteomes" id="UP000536909">
    <property type="component" value="Unassembled WGS sequence"/>
</dbReference>
<proteinExistence type="inferred from homology"/>
<dbReference type="PANTHER" id="PTHR16301:SF20">
    <property type="entry name" value="IMPACT FAMILY MEMBER YIGZ"/>
    <property type="match status" value="1"/>
</dbReference>
<evidence type="ECO:0000259" key="2">
    <source>
        <dbReference type="Pfam" id="PF01205"/>
    </source>
</evidence>
<dbReference type="InterPro" id="IPR020568">
    <property type="entry name" value="Ribosomal_Su5_D2-typ_SF"/>
</dbReference>
<dbReference type="SUPFAM" id="SSF54211">
    <property type="entry name" value="Ribosomal protein S5 domain 2-like"/>
    <property type="match status" value="1"/>
</dbReference>
<feature type="domain" description="Impact N-terminal" evidence="2">
    <location>
        <begin position="2"/>
        <end position="31"/>
    </location>
</feature>
<evidence type="ECO:0000313" key="5">
    <source>
        <dbReference type="Proteomes" id="UP000536909"/>
    </source>
</evidence>
<name>A0ABR6MTB0_9DEIO</name>
<dbReference type="Gene3D" id="3.30.230.30">
    <property type="entry name" value="Impact, N-terminal domain"/>
    <property type="match status" value="1"/>
</dbReference>
<dbReference type="Pfam" id="PF01205">
    <property type="entry name" value="Impact_N"/>
    <property type="match status" value="1"/>
</dbReference>
<comment type="similarity">
    <text evidence="1">Belongs to the IMPACT family.</text>
</comment>
<accession>A0ABR6MTB0</accession>
<feature type="domain" description="UPF0029" evidence="3">
    <location>
        <begin position="47"/>
        <end position="102"/>
    </location>
</feature>
<dbReference type="InterPro" id="IPR015269">
    <property type="entry name" value="UPF0029_Impact_C"/>
</dbReference>
<organism evidence="4 5">
    <name type="scientific">Deinococcus metallilatus</name>
    <dbReference type="NCBI Taxonomy" id="1211322"/>
    <lineage>
        <taxon>Bacteria</taxon>
        <taxon>Thermotogati</taxon>
        <taxon>Deinococcota</taxon>
        <taxon>Deinococci</taxon>
        <taxon>Deinococcales</taxon>
        <taxon>Deinococcaceae</taxon>
        <taxon>Deinococcus</taxon>
    </lineage>
</organism>
<gene>
    <name evidence="4" type="ORF">HNQ10_001335</name>
</gene>
<dbReference type="PANTHER" id="PTHR16301">
    <property type="entry name" value="IMPACT-RELATED"/>
    <property type="match status" value="1"/>
</dbReference>
<dbReference type="InterPro" id="IPR023582">
    <property type="entry name" value="Impact"/>
</dbReference>
<dbReference type="InterPro" id="IPR036956">
    <property type="entry name" value="Impact_N_sf"/>
</dbReference>
<dbReference type="InterPro" id="IPR035647">
    <property type="entry name" value="EFG_III/V"/>
</dbReference>
<protein>
    <submittedName>
        <fullName evidence="4">IMPACT (Imprinted ancient) family translation regulator</fullName>
    </submittedName>
</protein>
<sequence>MMVVVVRYYGGVKLGTGGLVRAYGGAAAECLRTAPRLEVRPRLTLSVSVPFGHLSALYHLLGTFDAVRGEEAYTASGVTLSVQVSPEDADAFAQALRDATRGAAEVAQAT</sequence>
<dbReference type="Gene3D" id="3.30.70.240">
    <property type="match status" value="1"/>
</dbReference>
<evidence type="ECO:0000259" key="3">
    <source>
        <dbReference type="Pfam" id="PF09186"/>
    </source>
</evidence>
<dbReference type="Pfam" id="PF09186">
    <property type="entry name" value="DUF1949"/>
    <property type="match status" value="1"/>
</dbReference>
<dbReference type="SUPFAM" id="SSF54980">
    <property type="entry name" value="EF-G C-terminal domain-like"/>
    <property type="match status" value="1"/>
</dbReference>
<reference evidence="4 5" key="1">
    <citation type="submission" date="2020-08" db="EMBL/GenBank/DDBJ databases">
        <title>Genomic Encyclopedia of Type Strains, Phase IV (KMG-IV): sequencing the most valuable type-strain genomes for metagenomic binning, comparative biology and taxonomic classification.</title>
        <authorList>
            <person name="Goeker M."/>
        </authorList>
    </citation>
    <scope>NUCLEOTIDE SEQUENCE [LARGE SCALE GENOMIC DNA]</scope>
    <source>
        <strain evidence="4 5">DSM 105434</strain>
    </source>
</reference>
<evidence type="ECO:0000313" key="4">
    <source>
        <dbReference type="EMBL" id="MBB5294521.1"/>
    </source>
</evidence>
<evidence type="ECO:0000256" key="1">
    <source>
        <dbReference type="ARBA" id="ARBA00007665"/>
    </source>
</evidence>